<accession>A0A2I0A573</accession>
<gene>
    <name evidence="3" type="ORF">AXF42_Ash021220</name>
</gene>
<evidence type="ECO:0000313" key="4">
    <source>
        <dbReference type="Proteomes" id="UP000236161"/>
    </source>
</evidence>
<dbReference type="GO" id="GO:0005516">
    <property type="term" value="F:calmodulin binding"/>
    <property type="evidence" value="ECO:0007669"/>
    <property type="project" value="InterPro"/>
</dbReference>
<dbReference type="PANTHER" id="PTHR33349">
    <property type="entry name" value="EMB|CAB62594.1"/>
    <property type="match status" value="1"/>
</dbReference>
<evidence type="ECO:0000256" key="1">
    <source>
        <dbReference type="SAM" id="MobiDB-lite"/>
    </source>
</evidence>
<dbReference type="PANTHER" id="PTHR33349:SF41">
    <property type="entry name" value="EMB|CAB62594.1"/>
    <property type="match status" value="1"/>
</dbReference>
<protein>
    <recommendedName>
        <fullName evidence="2">Calmodulin-binding domain-containing protein</fullName>
    </recommendedName>
</protein>
<dbReference type="SMART" id="SM01054">
    <property type="entry name" value="CaM_binding"/>
    <property type="match status" value="1"/>
</dbReference>
<organism evidence="3 4">
    <name type="scientific">Apostasia shenzhenica</name>
    <dbReference type="NCBI Taxonomy" id="1088818"/>
    <lineage>
        <taxon>Eukaryota</taxon>
        <taxon>Viridiplantae</taxon>
        <taxon>Streptophyta</taxon>
        <taxon>Embryophyta</taxon>
        <taxon>Tracheophyta</taxon>
        <taxon>Spermatophyta</taxon>
        <taxon>Magnoliopsida</taxon>
        <taxon>Liliopsida</taxon>
        <taxon>Asparagales</taxon>
        <taxon>Orchidaceae</taxon>
        <taxon>Apostasioideae</taxon>
        <taxon>Apostasia</taxon>
    </lineage>
</organism>
<feature type="region of interest" description="Disordered" evidence="1">
    <location>
        <begin position="53"/>
        <end position="75"/>
    </location>
</feature>
<dbReference type="Pfam" id="PF07839">
    <property type="entry name" value="CaM_binding"/>
    <property type="match status" value="1"/>
</dbReference>
<dbReference type="OrthoDB" id="766386at2759"/>
<evidence type="ECO:0000259" key="2">
    <source>
        <dbReference type="SMART" id="SM01054"/>
    </source>
</evidence>
<evidence type="ECO:0000313" key="3">
    <source>
        <dbReference type="EMBL" id="PKA50691.1"/>
    </source>
</evidence>
<name>A0A2I0A573_9ASPA</name>
<dbReference type="InterPro" id="IPR012417">
    <property type="entry name" value="CaM-bd_dom_pln"/>
</dbReference>
<proteinExistence type="predicted"/>
<feature type="domain" description="Calmodulin-binding" evidence="2">
    <location>
        <begin position="53"/>
        <end position="199"/>
    </location>
</feature>
<dbReference type="STRING" id="1088818.A0A2I0A573"/>
<dbReference type="AlphaFoldDB" id="A0A2I0A573"/>
<reference evidence="3 4" key="1">
    <citation type="journal article" date="2017" name="Nature">
        <title>The Apostasia genome and the evolution of orchids.</title>
        <authorList>
            <person name="Zhang G.Q."/>
            <person name="Liu K.W."/>
            <person name="Li Z."/>
            <person name="Lohaus R."/>
            <person name="Hsiao Y.Y."/>
            <person name="Niu S.C."/>
            <person name="Wang J.Y."/>
            <person name="Lin Y.C."/>
            <person name="Xu Q."/>
            <person name="Chen L.J."/>
            <person name="Yoshida K."/>
            <person name="Fujiwara S."/>
            <person name="Wang Z.W."/>
            <person name="Zhang Y.Q."/>
            <person name="Mitsuda N."/>
            <person name="Wang M."/>
            <person name="Liu G.H."/>
            <person name="Pecoraro L."/>
            <person name="Huang H.X."/>
            <person name="Xiao X.J."/>
            <person name="Lin M."/>
            <person name="Wu X.Y."/>
            <person name="Wu W.L."/>
            <person name="Chen Y.Y."/>
            <person name="Chang S.B."/>
            <person name="Sakamoto S."/>
            <person name="Ohme-Takagi M."/>
            <person name="Yagi M."/>
            <person name="Zeng S.J."/>
            <person name="Shen C.Y."/>
            <person name="Yeh C.M."/>
            <person name="Luo Y.B."/>
            <person name="Tsai W.C."/>
            <person name="Van de Peer Y."/>
            <person name="Liu Z.J."/>
        </authorList>
    </citation>
    <scope>NUCLEOTIDE SEQUENCE [LARGE SCALE GENOMIC DNA]</scope>
    <source>
        <strain evidence="4">cv. Shenzhen</strain>
        <tissue evidence="3">Stem</tissue>
    </source>
</reference>
<keyword evidence="4" id="KW-1185">Reference proteome</keyword>
<sequence length="209" mass="23734">MAIYYGHGKVRSRYRSAPIGSCHDLCKYGRKHECQEEERHLIFRKFMANSISKEDKKRSRKTLAVQPGESSSNPYKMKFKRGRVVEVCSANTAVPRKLRFRRGRVLGENPNGEFPKRIFRRRRDSGESNDPNSAASLTVMSKQHNSEAQGVMLKHQDARGKKDLQALFNHVIEETASKLVETRKSKVKALVGAFETVISLQETKPVSTG</sequence>
<dbReference type="EMBL" id="KZ452019">
    <property type="protein sequence ID" value="PKA50691.1"/>
    <property type="molecule type" value="Genomic_DNA"/>
</dbReference>
<dbReference type="Proteomes" id="UP000236161">
    <property type="component" value="Unassembled WGS sequence"/>
</dbReference>